<dbReference type="Proteomes" id="UP001055437">
    <property type="component" value="Chromosome"/>
</dbReference>
<dbReference type="InterPro" id="IPR029058">
    <property type="entry name" value="AB_hydrolase_fold"/>
</dbReference>
<evidence type="ECO:0000313" key="4">
    <source>
        <dbReference type="EMBL" id="AYE32995.1"/>
    </source>
</evidence>
<dbReference type="InterPro" id="IPR049492">
    <property type="entry name" value="BD-FAE-like_dom"/>
</dbReference>
<keyword evidence="2" id="KW-0812">Transmembrane</keyword>
<keyword evidence="1 4" id="KW-0378">Hydrolase</keyword>
<dbReference type="Proteomes" id="UP000280586">
    <property type="component" value="Chromosome"/>
</dbReference>
<keyword evidence="7" id="KW-1185">Reference proteome</keyword>
<keyword evidence="2" id="KW-1133">Transmembrane helix</keyword>
<dbReference type="InterPro" id="IPR050300">
    <property type="entry name" value="GDXG_lipolytic_enzyme"/>
</dbReference>
<feature type="transmembrane region" description="Helical" evidence="2">
    <location>
        <begin position="7"/>
        <end position="26"/>
    </location>
</feature>
<organism evidence="4 6">
    <name type="scientific">Clostridium septicum</name>
    <dbReference type="NCBI Taxonomy" id="1504"/>
    <lineage>
        <taxon>Bacteria</taxon>
        <taxon>Bacillati</taxon>
        <taxon>Bacillota</taxon>
        <taxon>Clostridia</taxon>
        <taxon>Eubacteriales</taxon>
        <taxon>Clostridiaceae</taxon>
        <taxon>Clostridium</taxon>
    </lineage>
</organism>
<evidence type="ECO:0000259" key="3">
    <source>
        <dbReference type="Pfam" id="PF20434"/>
    </source>
</evidence>
<evidence type="ECO:0000313" key="7">
    <source>
        <dbReference type="Proteomes" id="UP001055437"/>
    </source>
</evidence>
<accession>A0A9N7JIQ6</accession>
<dbReference type="EMBL" id="CP023671">
    <property type="protein sequence ID" value="AYE32995.1"/>
    <property type="molecule type" value="Genomic_DNA"/>
</dbReference>
<dbReference type="SUPFAM" id="SSF53474">
    <property type="entry name" value="alpha/beta-Hydrolases"/>
    <property type="match status" value="1"/>
</dbReference>
<dbReference type="PANTHER" id="PTHR48081">
    <property type="entry name" value="AB HYDROLASE SUPERFAMILY PROTEIN C4A8.06C"/>
    <property type="match status" value="1"/>
</dbReference>
<dbReference type="PANTHER" id="PTHR48081:SF13">
    <property type="entry name" value="ALPHA_BETA HYDROLASE"/>
    <property type="match status" value="1"/>
</dbReference>
<dbReference type="AlphaFoldDB" id="A0A9N7JIQ6"/>
<reference evidence="4 6" key="1">
    <citation type="submission" date="2017-09" db="EMBL/GenBank/DDBJ databases">
        <authorList>
            <person name="Thomas P."/>
            <person name="Seyboldt C."/>
        </authorList>
    </citation>
    <scope>NUCLEOTIDE SEQUENCE [LARGE SCALE GENOMIC DNA]</scope>
    <source>
        <strain evidence="4 6">DSM 7534</strain>
    </source>
</reference>
<keyword evidence="2" id="KW-0472">Membrane</keyword>
<feature type="domain" description="BD-FAE-like" evidence="3">
    <location>
        <begin position="79"/>
        <end position="283"/>
    </location>
</feature>
<dbReference type="Gene3D" id="3.40.50.1820">
    <property type="entry name" value="alpha/beta hydrolase"/>
    <property type="match status" value="1"/>
</dbReference>
<evidence type="ECO:0000256" key="2">
    <source>
        <dbReference type="SAM" id="Phobius"/>
    </source>
</evidence>
<name>A0A9N7JIQ6_CLOSE</name>
<proteinExistence type="predicted"/>
<evidence type="ECO:0000256" key="1">
    <source>
        <dbReference type="ARBA" id="ARBA00022801"/>
    </source>
</evidence>
<evidence type="ECO:0000313" key="5">
    <source>
        <dbReference type="EMBL" id="USR99557.1"/>
    </source>
</evidence>
<dbReference type="GO" id="GO:0016787">
    <property type="term" value="F:hydrolase activity"/>
    <property type="evidence" value="ECO:0007669"/>
    <property type="project" value="UniProtKB-KW"/>
</dbReference>
<evidence type="ECO:0000313" key="6">
    <source>
        <dbReference type="Proteomes" id="UP000280586"/>
    </source>
</evidence>
<dbReference type="RefSeq" id="WP_066677361.1">
    <property type="nucleotide sequence ID" value="NZ_CABMIZ010000026.1"/>
</dbReference>
<reference evidence="5" key="2">
    <citation type="submission" date="2022-06" db="EMBL/GenBank/DDBJ databases">
        <authorList>
            <person name="Holder M.E."/>
            <person name="Ajami N.J."/>
            <person name="Petrosino J.F."/>
        </authorList>
    </citation>
    <scope>NUCLEOTIDE SEQUENCE</scope>
    <source>
        <strain evidence="5">RMA 8861</strain>
    </source>
</reference>
<protein>
    <submittedName>
        <fullName evidence="4">Alpha/beta hydrolase</fullName>
    </submittedName>
</protein>
<gene>
    <name evidence="4" type="ORF">CP523_00275</name>
    <name evidence="5" type="ORF">NH397_08555</name>
</gene>
<dbReference type="EMBL" id="CP099799">
    <property type="protein sequence ID" value="USR99557.1"/>
    <property type="molecule type" value="Genomic_DNA"/>
</dbReference>
<dbReference type="KEGG" id="csep:CP523_00275"/>
<sequence length="327" mass="37064">MRKFLKTLLVVFFICVFGIGIFTYVFRNRINLYLNIAKNYLQIEEDMKSIEDLTCYTPLNSMDYKDIVYKNQNGVELTLDLFGPTKKLNGGSPVVLFVHGGSWIYGDKTIPKSISPLLESFRESGYTVISTSYEFLKEDINMDKPISDVKDTIRWVYKNKDIYNFNTDEIGILGFSAGAHLSLISAYSNKDEFIGDINLKDYPSNVKYVIDIFGPTDLSTLNINNANTTIASELSELPNLNELEKKYSPINYVKEGVPETLIIHSKTDKLVPYENSTLLYNRLLKASVETKLVSLETSNHDLSNINVKELAPVALEVLKFVIKNSPL</sequence>
<dbReference type="OrthoDB" id="24847at2"/>
<dbReference type="Pfam" id="PF20434">
    <property type="entry name" value="BD-FAE"/>
    <property type="match status" value="1"/>
</dbReference>